<evidence type="ECO:0000313" key="11">
    <source>
        <dbReference type="Proteomes" id="UP000317909"/>
    </source>
</evidence>
<gene>
    <name evidence="10" type="primary">sppA_1</name>
    <name evidence="10" type="ORF">I41_17660</name>
</gene>
<dbReference type="GO" id="GO:0006465">
    <property type="term" value="P:signal peptide processing"/>
    <property type="evidence" value="ECO:0007669"/>
    <property type="project" value="InterPro"/>
</dbReference>
<proteinExistence type="inferred from homology"/>
<dbReference type="AlphaFoldDB" id="A0A517TW43"/>
<dbReference type="InterPro" id="IPR047217">
    <property type="entry name" value="S49_SppA_67K_type_N"/>
</dbReference>
<dbReference type="OrthoDB" id="9764363at2"/>
<organism evidence="10 11">
    <name type="scientific">Lacipirellula limnantheis</name>
    <dbReference type="NCBI Taxonomy" id="2528024"/>
    <lineage>
        <taxon>Bacteria</taxon>
        <taxon>Pseudomonadati</taxon>
        <taxon>Planctomycetota</taxon>
        <taxon>Planctomycetia</taxon>
        <taxon>Pirellulales</taxon>
        <taxon>Lacipirellulaceae</taxon>
        <taxon>Lacipirellula</taxon>
    </lineage>
</organism>
<dbReference type="PANTHER" id="PTHR33209:SF1">
    <property type="entry name" value="PEPTIDASE S49 DOMAIN-CONTAINING PROTEIN"/>
    <property type="match status" value="1"/>
</dbReference>
<evidence type="ECO:0000256" key="6">
    <source>
        <dbReference type="ARBA" id="ARBA00023136"/>
    </source>
</evidence>
<feature type="chain" id="PRO_5022067467" evidence="8">
    <location>
        <begin position="26"/>
        <end position="688"/>
    </location>
</feature>
<dbReference type="KEGG" id="llh:I41_17660"/>
<dbReference type="GO" id="GO:0016020">
    <property type="term" value="C:membrane"/>
    <property type="evidence" value="ECO:0007669"/>
    <property type="project" value="UniProtKB-SubCell"/>
</dbReference>
<keyword evidence="8" id="KW-0732">Signal</keyword>
<feature type="domain" description="Peptidase S49" evidence="9">
    <location>
        <begin position="462"/>
        <end position="612"/>
    </location>
</feature>
<feature type="compositionally biased region" description="Basic and acidic residues" evidence="7">
    <location>
        <begin position="24"/>
        <end position="66"/>
    </location>
</feature>
<evidence type="ECO:0000256" key="4">
    <source>
        <dbReference type="ARBA" id="ARBA00022801"/>
    </source>
</evidence>
<dbReference type="EC" id="3.4.21.-" evidence="10"/>
<comment type="similarity">
    <text evidence="2">Belongs to the peptidase S49 family.</text>
</comment>
<dbReference type="CDD" id="cd07018">
    <property type="entry name" value="S49_SppA_67K_type"/>
    <property type="match status" value="1"/>
</dbReference>
<name>A0A517TW43_9BACT</name>
<feature type="signal peptide" evidence="8">
    <location>
        <begin position="1"/>
        <end position="25"/>
    </location>
</feature>
<dbReference type="NCBIfam" id="TIGR00705">
    <property type="entry name" value="SppA_67K"/>
    <property type="match status" value="1"/>
</dbReference>
<feature type="domain" description="Peptidase S49" evidence="9">
    <location>
        <begin position="199"/>
        <end position="348"/>
    </location>
</feature>
<evidence type="ECO:0000256" key="2">
    <source>
        <dbReference type="ARBA" id="ARBA00008683"/>
    </source>
</evidence>
<dbReference type="PANTHER" id="PTHR33209">
    <property type="entry name" value="PROTEASE 4"/>
    <property type="match status" value="1"/>
</dbReference>
<dbReference type="EMBL" id="CP036339">
    <property type="protein sequence ID" value="QDT72586.1"/>
    <property type="molecule type" value="Genomic_DNA"/>
</dbReference>
<accession>A0A517TW43</accession>
<evidence type="ECO:0000256" key="1">
    <source>
        <dbReference type="ARBA" id="ARBA00004370"/>
    </source>
</evidence>
<evidence type="ECO:0000256" key="7">
    <source>
        <dbReference type="SAM" id="MobiDB-lite"/>
    </source>
</evidence>
<feature type="compositionally biased region" description="Basic and acidic residues" evidence="7">
    <location>
        <begin position="73"/>
        <end position="120"/>
    </location>
</feature>
<dbReference type="Proteomes" id="UP000317909">
    <property type="component" value="Chromosome"/>
</dbReference>
<keyword evidence="11" id="KW-1185">Reference proteome</keyword>
<dbReference type="CDD" id="cd07023">
    <property type="entry name" value="S49_Sppa_N_C"/>
    <property type="match status" value="1"/>
</dbReference>
<dbReference type="RefSeq" id="WP_145432140.1">
    <property type="nucleotide sequence ID" value="NZ_CP036339.1"/>
</dbReference>
<evidence type="ECO:0000256" key="8">
    <source>
        <dbReference type="SAM" id="SignalP"/>
    </source>
</evidence>
<keyword evidence="3 10" id="KW-0645">Protease</keyword>
<dbReference type="InterPro" id="IPR029045">
    <property type="entry name" value="ClpP/crotonase-like_dom_sf"/>
</dbReference>
<dbReference type="Pfam" id="PF01343">
    <property type="entry name" value="Peptidase_S49"/>
    <property type="match status" value="2"/>
</dbReference>
<dbReference type="NCBIfam" id="TIGR00706">
    <property type="entry name" value="SppA_dom"/>
    <property type="match status" value="1"/>
</dbReference>
<feature type="region of interest" description="Disordered" evidence="7">
    <location>
        <begin position="23"/>
        <end position="120"/>
    </location>
</feature>
<dbReference type="Gene3D" id="3.90.226.10">
    <property type="entry name" value="2-enoyl-CoA Hydratase, Chain A, domain 1"/>
    <property type="match status" value="4"/>
</dbReference>
<keyword evidence="4 10" id="KW-0378">Hydrolase</keyword>
<keyword evidence="6" id="KW-0472">Membrane</keyword>
<protein>
    <submittedName>
        <fullName evidence="10">Protease 4</fullName>
        <ecNumber evidence="10">3.4.21.-</ecNumber>
    </submittedName>
</protein>
<reference evidence="10 11" key="1">
    <citation type="submission" date="2019-02" db="EMBL/GenBank/DDBJ databases">
        <title>Deep-cultivation of Planctomycetes and their phenomic and genomic characterization uncovers novel biology.</title>
        <authorList>
            <person name="Wiegand S."/>
            <person name="Jogler M."/>
            <person name="Boedeker C."/>
            <person name="Pinto D."/>
            <person name="Vollmers J."/>
            <person name="Rivas-Marin E."/>
            <person name="Kohn T."/>
            <person name="Peeters S.H."/>
            <person name="Heuer A."/>
            <person name="Rast P."/>
            <person name="Oberbeckmann S."/>
            <person name="Bunk B."/>
            <person name="Jeske O."/>
            <person name="Meyerdierks A."/>
            <person name="Storesund J.E."/>
            <person name="Kallscheuer N."/>
            <person name="Luecker S."/>
            <person name="Lage O.M."/>
            <person name="Pohl T."/>
            <person name="Merkel B.J."/>
            <person name="Hornburger P."/>
            <person name="Mueller R.-W."/>
            <person name="Bruemmer F."/>
            <person name="Labrenz M."/>
            <person name="Spormann A.M."/>
            <person name="Op den Camp H."/>
            <person name="Overmann J."/>
            <person name="Amann R."/>
            <person name="Jetten M.S.M."/>
            <person name="Mascher T."/>
            <person name="Medema M.H."/>
            <person name="Devos D.P."/>
            <person name="Kaster A.-K."/>
            <person name="Ovreas L."/>
            <person name="Rohde M."/>
            <person name="Galperin M.Y."/>
            <person name="Jogler C."/>
        </authorList>
    </citation>
    <scope>NUCLEOTIDE SEQUENCE [LARGE SCALE GENOMIC DNA]</scope>
    <source>
        <strain evidence="10 11">I41</strain>
    </source>
</reference>
<dbReference type="SUPFAM" id="SSF52096">
    <property type="entry name" value="ClpP/crotonase"/>
    <property type="match status" value="2"/>
</dbReference>
<dbReference type="InterPro" id="IPR002142">
    <property type="entry name" value="Peptidase_S49"/>
</dbReference>
<dbReference type="InterPro" id="IPR004635">
    <property type="entry name" value="Pept_S49_SppA"/>
</dbReference>
<sequence precursor="true">MREFLLGMWLAIAVVAAGPAVRSFADESPAKDEKVVAAEKSAKGDDKSADEAKDADKTEASDKDSDKDEADDNAAKDEAKAEAKKLKEKKEAAKAEAKADADKKAAAEKSPAKDGEKKETKAAEKKVRIAYIIIDGALPESPGEMSLFGDLGVDLRKTMARIEKAGDDEAIAGVILQIDAAPGRGKLNELRSAIKRVQGKGKKVYALLESAMGPQYQLASACDEIILPESGEVLLPGIRAEFSFYKDLFAKVGVEADMMHVGDFKGAAEPYTRDSLSEPVRKNMTALIDDLYDEMLTTIASDRDIKIEDIRKLVDQGLLMAAEAKEAGLVDRIAYPDQFRDSLQKEYKADKLVYVENYAKQKVDTDFSGPMGMMKLFQSMMGEGRSGSGDSAPKIAVVYAVGPIMSGKSQSSLMGGTSMGSTTIVEALQEAAKDETVKAIVLRVDSPGGSALASDLIWRQTQAIEKPIIASMGDVAASGGYYISMGADRIFAEPGTVTGSIGVVGGKLAMKGVYDKLGIDTESISRGENSGIFSTTHKFSDSERKVVERMMKVVYQQFTSKAAEGRKMKQEDLEKLAGGQVYTGRVAKRLGLIDEVGTLRDSIQAAKRQAGLDPDKKVELIVLPKPENPLEALFGGNMDAEREAEARMVAGLASFAPELRGVLQHALQLRQVMREPVALMMPYWFEIK</sequence>
<dbReference type="GO" id="GO:0008236">
    <property type="term" value="F:serine-type peptidase activity"/>
    <property type="evidence" value="ECO:0007669"/>
    <property type="project" value="UniProtKB-KW"/>
</dbReference>
<dbReference type="InterPro" id="IPR004634">
    <property type="entry name" value="Pept_S49_pIV"/>
</dbReference>
<dbReference type="InterPro" id="IPR047272">
    <property type="entry name" value="S49_SppA_C"/>
</dbReference>
<evidence type="ECO:0000313" key="10">
    <source>
        <dbReference type="EMBL" id="QDT72586.1"/>
    </source>
</evidence>
<keyword evidence="5" id="KW-0720">Serine protease</keyword>
<evidence type="ECO:0000259" key="9">
    <source>
        <dbReference type="Pfam" id="PF01343"/>
    </source>
</evidence>
<evidence type="ECO:0000256" key="5">
    <source>
        <dbReference type="ARBA" id="ARBA00022825"/>
    </source>
</evidence>
<comment type="subcellular location">
    <subcellularLocation>
        <location evidence="1">Membrane</location>
    </subcellularLocation>
</comment>
<evidence type="ECO:0000256" key="3">
    <source>
        <dbReference type="ARBA" id="ARBA00022670"/>
    </source>
</evidence>